<evidence type="ECO:0000313" key="2">
    <source>
        <dbReference type="EMBL" id="KIY94789.1"/>
    </source>
</evidence>
<proteinExistence type="predicted"/>
<dbReference type="Pfam" id="PF02996">
    <property type="entry name" value="Prefoldin"/>
    <property type="match status" value="1"/>
</dbReference>
<dbReference type="GO" id="GO:0009409">
    <property type="term" value="P:response to cold"/>
    <property type="evidence" value="ECO:0007669"/>
    <property type="project" value="UniProtKB-ARBA"/>
</dbReference>
<dbReference type="CDD" id="cd23158">
    <property type="entry name" value="Prefoldin_UXT"/>
    <property type="match status" value="1"/>
</dbReference>
<dbReference type="EMBL" id="KK103886">
    <property type="protein sequence ID" value="KIY94789.1"/>
    <property type="molecule type" value="Genomic_DNA"/>
</dbReference>
<dbReference type="PANTHER" id="PTHR13345">
    <property type="entry name" value="MEDIATOR OF RNA POLYMERASE II TRANSCRIPTION SUBUNIT 10"/>
    <property type="match status" value="1"/>
</dbReference>
<dbReference type="AlphaFoldDB" id="A0A0D2LT32"/>
<dbReference type="GO" id="GO:0006457">
    <property type="term" value="P:protein folding"/>
    <property type="evidence" value="ECO:0007669"/>
    <property type="project" value="UniProtKB-ARBA"/>
</dbReference>
<name>A0A0D2LT32_9CHLO</name>
<sequence>MAAAAAAPGGGRARALSAQELQSKVLDYESFVEDVLKKKLAAIGRRRAALEAEREELAELRRGVLALQAVRGRLGTRAGREGRRELKSLVDLGSGVFCQARVPDASRLFVAVGLGFHVECTLEEAAQLAERRREALQARFACVCPHAKVDECIDDAAQVRAHIRFVAQAIGELQQLGR</sequence>
<dbReference type="KEGG" id="mng:MNEG_13172"/>
<accession>A0A0D2LT32</accession>
<organism evidence="2 3">
    <name type="scientific">Monoraphidium neglectum</name>
    <dbReference type="NCBI Taxonomy" id="145388"/>
    <lineage>
        <taxon>Eukaryota</taxon>
        <taxon>Viridiplantae</taxon>
        <taxon>Chlorophyta</taxon>
        <taxon>core chlorophytes</taxon>
        <taxon>Chlorophyceae</taxon>
        <taxon>CS clade</taxon>
        <taxon>Sphaeropleales</taxon>
        <taxon>Selenastraceae</taxon>
        <taxon>Monoraphidium</taxon>
    </lineage>
</organism>
<evidence type="ECO:0000256" key="1">
    <source>
        <dbReference type="SAM" id="Coils"/>
    </source>
</evidence>
<dbReference type="Gene3D" id="1.10.287.370">
    <property type="match status" value="1"/>
</dbReference>
<dbReference type="GeneID" id="25730608"/>
<protein>
    <recommendedName>
        <fullName evidence="4">Prefoldin subunit 5</fullName>
    </recommendedName>
</protein>
<dbReference type="STRING" id="145388.A0A0D2LT32"/>
<gene>
    <name evidence="2" type="ORF">MNEG_13172</name>
</gene>
<evidence type="ECO:0008006" key="4">
    <source>
        <dbReference type="Google" id="ProtNLM"/>
    </source>
</evidence>
<dbReference type="InterPro" id="IPR004127">
    <property type="entry name" value="Prefoldin_subunit_alpha"/>
</dbReference>
<dbReference type="GO" id="GO:0003712">
    <property type="term" value="F:transcription coregulator activity"/>
    <property type="evidence" value="ECO:0007669"/>
    <property type="project" value="TreeGrafter"/>
</dbReference>
<dbReference type="SUPFAM" id="SSF46579">
    <property type="entry name" value="Prefoldin"/>
    <property type="match status" value="1"/>
</dbReference>
<keyword evidence="3" id="KW-1185">Reference proteome</keyword>
<dbReference type="OrthoDB" id="532789at2759"/>
<keyword evidence="1" id="KW-0175">Coiled coil</keyword>
<dbReference type="RefSeq" id="XP_013893809.1">
    <property type="nucleotide sequence ID" value="XM_014038355.1"/>
</dbReference>
<dbReference type="Proteomes" id="UP000054498">
    <property type="component" value="Unassembled WGS sequence"/>
</dbReference>
<dbReference type="GO" id="GO:0045944">
    <property type="term" value="P:positive regulation of transcription by RNA polymerase II"/>
    <property type="evidence" value="ECO:0007669"/>
    <property type="project" value="TreeGrafter"/>
</dbReference>
<dbReference type="GO" id="GO:0016592">
    <property type="term" value="C:mediator complex"/>
    <property type="evidence" value="ECO:0007669"/>
    <property type="project" value="TreeGrafter"/>
</dbReference>
<evidence type="ECO:0000313" key="3">
    <source>
        <dbReference type="Proteomes" id="UP000054498"/>
    </source>
</evidence>
<reference evidence="2 3" key="1">
    <citation type="journal article" date="2013" name="BMC Genomics">
        <title>Reconstruction of the lipid metabolism for the microalga Monoraphidium neglectum from its genome sequence reveals characteristics suitable for biofuel production.</title>
        <authorList>
            <person name="Bogen C."/>
            <person name="Al-Dilaimi A."/>
            <person name="Albersmeier A."/>
            <person name="Wichmann J."/>
            <person name="Grundmann M."/>
            <person name="Rupp O."/>
            <person name="Lauersen K.J."/>
            <person name="Blifernez-Klassen O."/>
            <person name="Kalinowski J."/>
            <person name="Goesmann A."/>
            <person name="Mussgnug J.H."/>
            <person name="Kruse O."/>
        </authorList>
    </citation>
    <scope>NUCLEOTIDE SEQUENCE [LARGE SCALE GENOMIC DNA]</scope>
    <source>
        <strain evidence="2 3">SAG 48.87</strain>
    </source>
</reference>
<dbReference type="InterPro" id="IPR009053">
    <property type="entry name" value="Prefoldin"/>
</dbReference>
<feature type="coiled-coil region" evidence="1">
    <location>
        <begin position="40"/>
        <end position="70"/>
    </location>
</feature>
<dbReference type="PANTHER" id="PTHR13345:SF9">
    <property type="entry name" value="PROTEIN UXT"/>
    <property type="match status" value="1"/>
</dbReference>